<sequence>MTSMIRWNPLKTLSGIDRFPDFDDLFRSTFPRTSWGHADIAPDMRIDVTESDGSYKVKADIPGVDKKDIEISINDNQVAITAEVRRETRQKEGEREIVTERSYGQAYRAFTLPAAVSSEKAEAHYENGVLTLSLPKKENGNARKLKVS</sequence>
<dbReference type="PANTHER" id="PTHR11527">
    <property type="entry name" value="HEAT-SHOCK PROTEIN 20 FAMILY MEMBER"/>
    <property type="match status" value="1"/>
</dbReference>
<proteinExistence type="inferred from homology"/>
<accession>A0A7X5TNL3</accession>
<reference evidence="4 5" key="1">
    <citation type="journal article" date="2006" name="Int. J. Syst. Evol. Microbiol.">
        <title>Dyella yeojuensis sp. nov., isolated from greenhouse soil in Korea.</title>
        <authorList>
            <person name="Kim B.Y."/>
            <person name="Weon H.Y."/>
            <person name="Lee K.H."/>
            <person name="Seok S.J."/>
            <person name="Kwon S.W."/>
            <person name="Go S.J."/>
            <person name="Stackebrandt E."/>
        </authorList>
    </citation>
    <scope>NUCLEOTIDE SEQUENCE [LARGE SCALE GENOMIC DNA]</scope>
    <source>
        <strain evidence="4 5">DSM 17673</strain>
    </source>
</reference>
<comment type="similarity">
    <text evidence="1 2">Belongs to the small heat shock protein (HSP20) family.</text>
</comment>
<evidence type="ECO:0000313" key="5">
    <source>
        <dbReference type="Proteomes" id="UP000518878"/>
    </source>
</evidence>
<dbReference type="InterPro" id="IPR002068">
    <property type="entry name" value="A-crystallin/Hsp20_dom"/>
</dbReference>
<evidence type="ECO:0000313" key="4">
    <source>
        <dbReference type="EMBL" id="NID14626.1"/>
    </source>
</evidence>
<dbReference type="CDD" id="cd06464">
    <property type="entry name" value="ACD_sHsps-like"/>
    <property type="match status" value="1"/>
</dbReference>
<dbReference type="SUPFAM" id="SSF49764">
    <property type="entry name" value="HSP20-like chaperones"/>
    <property type="match status" value="1"/>
</dbReference>
<evidence type="ECO:0000256" key="2">
    <source>
        <dbReference type="RuleBase" id="RU003616"/>
    </source>
</evidence>
<feature type="domain" description="SHSP" evidence="3">
    <location>
        <begin position="35"/>
        <end position="148"/>
    </location>
</feature>
<dbReference type="Pfam" id="PF00011">
    <property type="entry name" value="HSP20"/>
    <property type="match status" value="1"/>
</dbReference>
<dbReference type="PROSITE" id="PS01031">
    <property type="entry name" value="SHSP"/>
    <property type="match status" value="1"/>
</dbReference>
<protein>
    <submittedName>
        <fullName evidence="4">Hsp20/alpha crystallin family protein</fullName>
    </submittedName>
</protein>
<dbReference type="EMBL" id="JAAQTL010000001">
    <property type="protein sequence ID" value="NID14626.1"/>
    <property type="molecule type" value="Genomic_DNA"/>
</dbReference>
<organism evidence="4 5">
    <name type="scientific">Luteibacter yeojuensis</name>
    <dbReference type="NCBI Taxonomy" id="345309"/>
    <lineage>
        <taxon>Bacteria</taxon>
        <taxon>Pseudomonadati</taxon>
        <taxon>Pseudomonadota</taxon>
        <taxon>Gammaproteobacteria</taxon>
        <taxon>Lysobacterales</taxon>
        <taxon>Rhodanobacteraceae</taxon>
        <taxon>Luteibacter</taxon>
    </lineage>
</organism>
<dbReference type="InterPro" id="IPR008978">
    <property type="entry name" value="HSP20-like_chaperone"/>
</dbReference>
<dbReference type="Proteomes" id="UP000518878">
    <property type="component" value="Unassembled WGS sequence"/>
</dbReference>
<gene>
    <name evidence="4" type="ORF">HBF32_03995</name>
</gene>
<keyword evidence="5" id="KW-1185">Reference proteome</keyword>
<evidence type="ECO:0000259" key="3">
    <source>
        <dbReference type="PROSITE" id="PS01031"/>
    </source>
</evidence>
<dbReference type="AlphaFoldDB" id="A0A7X5TNL3"/>
<comment type="caution">
    <text evidence="4">The sequence shown here is derived from an EMBL/GenBank/DDBJ whole genome shotgun (WGS) entry which is preliminary data.</text>
</comment>
<dbReference type="InterPro" id="IPR031107">
    <property type="entry name" value="Small_HSP"/>
</dbReference>
<name>A0A7X5TNL3_9GAMM</name>
<evidence type="ECO:0000256" key="1">
    <source>
        <dbReference type="PROSITE-ProRule" id="PRU00285"/>
    </source>
</evidence>
<dbReference type="RefSeq" id="WP_166698329.1">
    <property type="nucleotide sequence ID" value="NZ_JAAQTL010000001.1"/>
</dbReference>
<dbReference type="Gene3D" id="2.60.40.790">
    <property type="match status" value="1"/>
</dbReference>